<evidence type="ECO:0000256" key="5">
    <source>
        <dbReference type="SAM" id="Phobius"/>
    </source>
</evidence>
<dbReference type="AlphaFoldDB" id="A0A183F531"/>
<feature type="transmembrane region" description="Helical" evidence="5">
    <location>
        <begin position="37"/>
        <end position="57"/>
    </location>
</feature>
<evidence type="ECO:0000313" key="8">
    <source>
        <dbReference type="WBParaSite" id="HPBE_0000127301-mRNA-1"/>
    </source>
</evidence>
<dbReference type="Proteomes" id="UP000050761">
    <property type="component" value="Unassembled WGS sequence"/>
</dbReference>
<accession>A0A3P7TEL5</accession>
<dbReference type="PANTHER" id="PTHR11662">
    <property type="entry name" value="SOLUTE CARRIER FAMILY 17"/>
    <property type="match status" value="1"/>
</dbReference>
<feature type="transmembrane region" description="Helical" evidence="5">
    <location>
        <begin position="78"/>
        <end position="95"/>
    </location>
</feature>
<protein>
    <submittedName>
        <fullName evidence="8">ADP,ATP carrier protein</fullName>
    </submittedName>
</protein>
<dbReference type="GO" id="GO:0016020">
    <property type="term" value="C:membrane"/>
    <property type="evidence" value="ECO:0007669"/>
    <property type="project" value="UniProtKB-SubCell"/>
</dbReference>
<name>A0A183F531_HELPZ</name>
<dbReference type="GO" id="GO:0022857">
    <property type="term" value="F:transmembrane transporter activity"/>
    <property type="evidence" value="ECO:0007669"/>
    <property type="project" value="TreeGrafter"/>
</dbReference>
<reference evidence="6 7" key="1">
    <citation type="submission" date="2018-11" db="EMBL/GenBank/DDBJ databases">
        <authorList>
            <consortium name="Pathogen Informatics"/>
        </authorList>
    </citation>
    <scope>NUCLEOTIDE SEQUENCE [LARGE SCALE GENOMIC DNA]</scope>
</reference>
<evidence type="ECO:0000256" key="1">
    <source>
        <dbReference type="ARBA" id="ARBA00004141"/>
    </source>
</evidence>
<dbReference type="GO" id="GO:0006820">
    <property type="term" value="P:monoatomic anion transport"/>
    <property type="evidence" value="ECO:0007669"/>
    <property type="project" value="TreeGrafter"/>
</dbReference>
<dbReference type="EMBL" id="UZAH01001318">
    <property type="protein sequence ID" value="VDO19656.1"/>
    <property type="molecule type" value="Genomic_DNA"/>
</dbReference>
<dbReference type="InterPro" id="IPR050382">
    <property type="entry name" value="MFS_Na/Anion_cotransporter"/>
</dbReference>
<evidence type="ECO:0000256" key="4">
    <source>
        <dbReference type="ARBA" id="ARBA00023136"/>
    </source>
</evidence>
<proteinExistence type="predicted"/>
<gene>
    <name evidence="6" type="ORF">HPBE_LOCUS1274</name>
</gene>
<dbReference type="OrthoDB" id="2985014at2759"/>
<dbReference type="PANTHER" id="PTHR11662:SF405">
    <property type="entry name" value="PROTEIN CBG12249"/>
    <property type="match status" value="1"/>
</dbReference>
<evidence type="ECO:0000256" key="3">
    <source>
        <dbReference type="ARBA" id="ARBA00022989"/>
    </source>
</evidence>
<evidence type="ECO:0000313" key="7">
    <source>
        <dbReference type="Proteomes" id="UP000050761"/>
    </source>
</evidence>
<dbReference type="WBParaSite" id="HPBE_0000127301-mRNA-1">
    <property type="protein sequence ID" value="HPBE_0000127301-mRNA-1"/>
    <property type="gene ID" value="HPBE_0000127301"/>
</dbReference>
<reference evidence="8" key="2">
    <citation type="submission" date="2019-09" db="UniProtKB">
        <authorList>
            <consortium name="WormBaseParasite"/>
        </authorList>
    </citation>
    <scope>IDENTIFICATION</scope>
</reference>
<keyword evidence="3 5" id="KW-1133">Transmembrane helix</keyword>
<evidence type="ECO:0000256" key="2">
    <source>
        <dbReference type="ARBA" id="ARBA00022692"/>
    </source>
</evidence>
<keyword evidence="2 5" id="KW-0812">Transmembrane</keyword>
<comment type="subcellular location">
    <subcellularLocation>
        <location evidence="1">Membrane</location>
        <topology evidence="1">Multi-pass membrane protein</topology>
    </subcellularLocation>
</comment>
<keyword evidence="4 5" id="KW-0472">Membrane</keyword>
<evidence type="ECO:0000313" key="6">
    <source>
        <dbReference type="EMBL" id="VDO19656.1"/>
    </source>
</evidence>
<accession>A0A183F531</accession>
<sequence>MGAAWCVAWMAFSSNTPDECRMMKMEERLFLKKFTNGAFSSLPMMFNFIFKLSWGVLVDKLKFKKILTQTQGVKISQCFPTFGVACGLIPVALWATCQRPVLTLALFCFTNMCLGAHTR</sequence>
<keyword evidence="7" id="KW-1185">Reference proteome</keyword>
<organism evidence="7 8">
    <name type="scientific">Heligmosomoides polygyrus</name>
    <name type="common">Parasitic roundworm</name>
    <dbReference type="NCBI Taxonomy" id="6339"/>
    <lineage>
        <taxon>Eukaryota</taxon>
        <taxon>Metazoa</taxon>
        <taxon>Ecdysozoa</taxon>
        <taxon>Nematoda</taxon>
        <taxon>Chromadorea</taxon>
        <taxon>Rhabditida</taxon>
        <taxon>Rhabditina</taxon>
        <taxon>Rhabditomorpha</taxon>
        <taxon>Strongyloidea</taxon>
        <taxon>Heligmosomidae</taxon>
        <taxon>Heligmosomoides</taxon>
    </lineage>
</organism>